<dbReference type="EMBL" id="JADFTS010000004">
    <property type="protein sequence ID" value="KAF9611136.1"/>
    <property type="molecule type" value="Genomic_DNA"/>
</dbReference>
<dbReference type="InterPro" id="IPR050232">
    <property type="entry name" value="FBL13/AtMIF1-like"/>
</dbReference>
<dbReference type="PANTHER" id="PTHR31900">
    <property type="entry name" value="F-BOX/RNI SUPERFAMILY PROTEIN-RELATED"/>
    <property type="match status" value="1"/>
</dbReference>
<proteinExistence type="predicted"/>
<reference evidence="2 3" key="1">
    <citation type="submission" date="2020-10" db="EMBL/GenBank/DDBJ databases">
        <title>The Coptis chinensis genome and diversification of protoberbering-type alkaloids.</title>
        <authorList>
            <person name="Wang B."/>
            <person name="Shu S."/>
            <person name="Song C."/>
            <person name="Liu Y."/>
        </authorList>
    </citation>
    <scope>NUCLEOTIDE SEQUENCE [LARGE SCALE GENOMIC DNA]</scope>
    <source>
        <strain evidence="2">HL-2020</strain>
        <tissue evidence="2">Leaf</tissue>
    </source>
</reference>
<keyword evidence="3" id="KW-1185">Reference proteome</keyword>
<sequence length="195" mass="22183">MEKLELVNWKHMYLTSISISAPQLKYLLVESYYAYAESGKIKICAPSLTSLKLEGHIYEEYCLENLSSLVTAEIYKATFNSLEDGGDWGKQLSFQCPFDHCKCIEIWELVGCENELKLLKFLFRNAVVLESIVINLTKMLSKDKEVELVEFSKKLKDLCRASSGVKILLMLKKTAGMTVVFEDFSGSPHNKSKKC</sequence>
<accession>A0A835I5N6</accession>
<feature type="domain" description="FBD" evidence="1">
    <location>
        <begin position="95"/>
        <end position="170"/>
    </location>
</feature>
<gene>
    <name evidence="2" type="ORF">IFM89_027144</name>
</gene>
<dbReference type="Pfam" id="PF08387">
    <property type="entry name" value="FBD"/>
    <property type="match status" value="1"/>
</dbReference>
<evidence type="ECO:0000313" key="2">
    <source>
        <dbReference type="EMBL" id="KAF9611136.1"/>
    </source>
</evidence>
<organism evidence="2 3">
    <name type="scientific">Coptis chinensis</name>
    <dbReference type="NCBI Taxonomy" id="261450"/>
    <lineage>
        <taxon>Eukaryota</taxon>
        <taxon>Viridiplantae</taxon>
        <taxon>Streptophyta</taxon>
        <taxon>Embryophyta</taxon>
        <taxon>Tracheophyta</taxon>
        <taxon>Spermatophyta</taxon>
        <taxon>Magnoliopsida</taxon>
        <taxon>Ranunculales</taxon>
        <taxon>Ranunculaceae</taxon>
        <taxon>Coptidoideae</taxon>
        <taxon>Coptis</taxon>
    </lineage>
</organism>
<dbReference type="OrthoDB" id="1298252at2759"/>
<dbReference type="SMART" id="SM00579">
    <property type="entry name" value="FBD"/>
    <property type="match status" value="1"/>
</dbReference>
<dbReference type="InterPro" id="IPR006566">
    <property type="entry name" value="FBD"/>
</dbReference>
<protein>
    <recommendedName>
        <fullName evidence="1">FBD domain-containing protein</fullName>
    </recommendedName>
</protein>
<dbReference type="PANTHER" id="PTHR31900:SF30">
    <property type="entry name" value="SUPERFAMILY PROTEIN, PUTATIVE-RELATED"/>
    <property type="match status" value="1"/>
</dbReference>
<evidence type="ECO:0000259" key="1">
    <source>
        <dbReference type="SMART" id="SM00579"/>
    </source>
</evidence>
<evidence type="ECO:0000313" key="3">
    <source>
        <dbReference type="Proteomes" id="UP000631114"/>
    </source>
</evidence>
<dbReference type="AlphaFoldDB" id="A0A835I5N6"/>
<comment type="caution">
    <text evidence="2">The sequence shown here is derived from an EMBL/GenBank/DDBJ whole genome shotgun (WGS) entry which is preliminary data.</text>
</comment>
<dbReference type="Proteomes" id="UP000631114">
    <property type="component" value="Unassembled WGS sequence"/>
</dbReference>
<name>A0A835I5N6_9MAGN</name>